<accession>A0A485KI93</accession>
<feature type="region of interest" description="Disordered" evidence="1">
    <location>
        <begin position="1"/>
        <end position="29"/>
    </location>
</feature>
<sequence>MYHTSIRITHHRQGRGTPRPSHHTFSDSPVTRMTCTQWAAITAMNQISPEILQHGLPPTVNPRDSYEHKWKKLCLEEFHSNTKAFLATQSHQRPNFNPVVCVRYVDPETVMLFNPPANDALDFDDDDEEAPQPPTETGLTPAELCHALLKHEGGWVYVKTAESRDVRNLPTRFSVMHMTDDFVECDAPGAFKRRRNRNKYDKVPSTLFDNFTTLRYRFRSLSLFSTAVPHSIKAIIEDPATTLFRGATTSHHSADLPPPPPAHVSKLNASQHGILLNLATPVDYVHGPPGTPAIHSQMVPHEHDL</sequence>
<dbReference type="AlphaFoldDB" id="A0A485KI93"/>
<reference evidence="3 4" key="1">
    <citation type="submission" date="2019-03" db="EMBL/GenBank/DDBJ databases">
        <authorList>
            <person name="Gaulin E."/>
            <person name="Dumas B."/>
        </authorList>
    </citation>
    <scope>NUCLEOTIDE SEQUENCE [LARGE SCALE GENOMIC DNA]</scope>
    <source>
        <strain evidence="3">CBS 568.67</strain>
    </source>
</reference>
<dbReference type="EMBL" id="CAADRA010003963">
    <property type="protein sequence ID" value="VFT84305.1"/>
    <property type="molecule type" value="Genomic_DNA"/>
</dbReference>
<keyword evidence="4" id="KW-1185">Reference proteome</keyword>
<gene>
    <name evidence="3" type="primary">Aste57867_7390</name>
    <name evidence="2" type="ORF">As57867_007364</name>
    <name evidence="3" type="ORF">ASTE57867_7390</name>
</gene>
<dbReference type="EMBL" id="VJMH01003951">
    <property type="protein sequence ID" value="KAF0704274.1"/>
    <property type="molecule type" value="Genomic_DNA"/>
</dbReference>
<dbReference type="Proteomes" id="UP000332933">
    <property type="component" value="Unassembled WGS sequence"/>
</dbReference>
<name>A0A485KI93_9STRA</name>
<evidence type="ECO:0000313" key="4">
    <source>
        <dbReference type="Proteomes" id="UP000332933"/>
    </source>
</evidence>
<reference evidence="2" key="2">
    <citation type="submission" date="2019-06" db="EMBL/GenBank/DDBJ databases">
        <title>Genomics analysis of Aphanomyces spp. identifies a new class of oomycete effector associated with host adaptation.</title>
        <authorList>
            <person name="Gaulin E."/>
        </authorList>
    </citation>
    <scope>NUCLEOTIDE SEQUENCE</scope>
    <source>
        <strain evidence="2">CBS 578.67</strain>
    </source>
</reference>
<evidence type="ECO:0000313" key="3">
    <source>
        <dbReference type="EMBL" id="VFT84305.1"/>
    </source>
</evidence>
<evidence type="ECO:0000256" key="1">
    <source>
        <dbReference type="SAM" id="MobiDB-lite"/>
    </source>
</evidence>
<proteinExistence type="predicted"/>
<protein>
    <submittedName>
        <fullName evidence="3">Aste57867_7390 protein</fullName>
    </submittedName>
</protein>
<evidence type="ECO:0000313" key="2">
    <source>
        <dbReference type="EMBL" id="KAF0704274.1"/>
    </source>
</evidence>
<organism evidence="3 4">
    <name type="scientific">Aphanomyces stellatus</name>
    <dbReference type="NCBI Taxonomy" id="120398"/>
    <lineage>
        <taxon>Eukaryota</taxon>
        <taxon>Sar</taxon>
        <taxon>Stramenopiles</taxon>
        <taxon>Oomycota</taxon>
        <taxon>Saprolegniomycetes</taxon>
        <taxon>Saprolegniales</taxon>
        <taxon>Verrucalvaceae</taxon>
        <taxon>Aphanomyces</taxon>
    </lineage>
</organism>